<dbReference type="SUPFAM" id="SSF53474">
    <property type="entry name" value="alpha/beta-Hydrolases"/>
    <property type="match status" value="1"/>
</dbReference>
<accession>A0A437K225</accession>
<protein>
    <submittedName>
        <fullName evidence="3">Alpha/beta hydrolase</fullName>
    </submittedName>
</protein>
<evidence type="ECO:0000256" key="2">
    <source>
        <dbReference type="ARBA" id="ARBA00022801"/>
    </source>
</evidence>
<keyword evidence="4" id="KW-1185">Reference proteome</keyword>
<dbReference type="PANTHER" id="PTHR40841:SF2">
    <property type="entry name" value="SIDEROPHORE-DEGRADING ESTERASE (EUROFUNG)"/>
    <property type="match status" value="1"/>
</dbReference>
<comment type="caution">
    <text evidence="3">The sequence shown here is derived from an EMBL/GenBank/DDBJ whole genome shotgun (WGS) entry which is preliminary data.</text>
</comment>
<reference evidence="3 4" key="1">
    <citation type="submission" date="2019-01" db="EMBL/GenBank/DDBJ databases">
        <authorList>
            <person name="Chen W.-M."/>
        </authorList>
    </citation>
    <scope>NUCLEOTIDE SEQUENCE [LARGE SCALE GENOMIC DNA]</scope>
    <source>
        <strain evidence="3 4">ICH-3</strain>
    </source>
</reference>
<dbReference type="GO" id="GO:0016788">
    <property type="term" value="F:hydrolase activity, acting on ester bonds"/>
    <property type="evidence" value="ECO:0007669"/>
    <property type="project" value="TreeGrafter"/>
</dbReference>
<dbReference type="OrthoDB" id="9784036at2"/>
<dbReference type="InterPro" id="IPR029058">
    <property type="entry name" value="AB_hydrolase_fold"/>
</dbReference>
<keyword evidence="2 3" id="KW-0378">Hydrolase</keyword>
<evidence type="ECO:0000313" key="4">
    <source>
        <dbReference type="Proteomes" id="UP000288178"/>
    </source>
</evidence>
<gene>
    <name evidence="3" type="ORF">ENE75_05965</name>
</gene>
<dbReference type="AlphaFoldDB" id="A0A437K225"/>
<dbReference type="PANTHER" id="PTHR40841">
    <property type="entry name" value="SIDEROPHORE TRIACETYLFUSARININE C ESTERASE"/>
    <property type="match status" value="1"/>
</dbReference>
<evidence type="ECO:0000313" key="3">
    <source>
        <dbReference type="EMBL" id="RVT54389.1"/>
    </source>
</evidence>
<dbReference type="InterPro" id="IPR052558">
    <property type="entry name" value="Siderophore_Hydrolase_D"/>
</dbReference>
<sequence>MRIETRLPHGTSYLLPILGGEVRLRLDVMPPAPIAFGPPMTDGPHPLLLLLDADLHYPVAAGLSRLLQVTGEVPPHWVVGLGFEGGEAIDVYAERRIRYFSPWPIALPAPYPQNWVSGQGLRFRQALVEEVLPFIEATTQAKRSAFNLIGVSLAGLFVTRLLRDAPTLFRGYGIISPRLGDQDRRMIREFDGLSAGWLPLDTRIVICAGDREDVPGTDLESMTANAAELAGALQGLHGNVQHHVHPGETHASVLGAALSRSIRALMALGEQPK</sequence>
<dbReference type="Proteomes" id="UP000288178">
    <property type="component" value="Unassembled WGS sequence"/>
</dbReference>
<name>A0A437K225_9BURK</name>
<dbReference type="Gene3D" id="3.40.50.1820">
    <property type="entry name" value="alpha/beta hydrolase"/>
    <property type="match status" value="1"/>
</dbReference>
<comment type="similarity">
    <text evidence="1">Belongs to the esterase D family.</text>
</comment>
<evidence type="ECO:0000256" key="1">
    <source>
        <dbReference type="ARBA" id="ARBA00005622"/>
    </source>
</evidence>
<proteinExistence type="inferred from homology"/>
<dbReference type="RefSeq" id="WP_128196553.1">
    <property type="nucleotide sequence ID" value="NZ_SACT01000001.1"/>
</dbReference>
<dbReference type="EMBL" id="SACT01000001">
    <property type="protein sequence ID" value="RVT54389.1"/>
    <property type="molecule type" value="Genomic_DNA"/>
</dbReference>
<organism evidence="3 4">
    <name type="scientific">Rubrivivax albus</name>
    <dbReference type="NCBI Taxonomy" id="2499835"/>
    <lineage>
        <taxon>Bacteria</taxon>
        <taxon>Pseudomonadati</taxon>
        <taxon>Pseudomonadota</taxon>
        <taxon>Betaproteobacteria</taxon>
        <taxon>Burkholderiales</taxon>
        <taxon>Sphaerotilaceae</taxon>
        <taxon>Rubrivivax</taxon>
    </lineage>
</organism>